<dbReference type="SUPFAM" id="SSF57845">
    <property type="entry name" value="B-box zinc-binding domain"/>
    <property type="match status" value="1"/>
</dbReference>
<keyword evidence="3" id="KW-1185">Reference proteome</keyword>
<protein>
    <submittedName>
        <fullName evidence="2">Uncharacterized protein</fullName>
    </submittedName>
</protein>
<evidence type="ECO:0000313" key="3">
    <source>
        <dbReference type="Proteomes" id="UP000016933"/>
    </source>
</evidence>
<dbReference type="EMBL" id="KB446539">
    <property type="protein sequence ID" value="EME43770.1"/>
    <property type="molecule type" value="Genomic_DNA"/>
</dbReference>
<dbReference type="Proteomes" id="UP000016933">
    <property type="component" value="Unassembled WGS sequence"/>
</dbReference>
<feature type="region of interest" description="Disordered" evidence="1">
    <location>
        <begin position="200"/>
        <end position="238"/>
    </location>
</feature>
<feature type="region of interest" description="Disordered" evidence="1">
    <location>
        <begin position="250"/>
        <end position="281"/>
    </location>
</feature>
<feature type="compositionally biased region" description="Acidic residues" evidence="1">
    <location>
        <begin position="163"/>
        <end position="175"/>
    </location>
</feature>
<dbReference type="STRING" id="675120.N1PN10"/>
<dbReference type="OMA" id="TRCWYEM"/>
<name>N1PN10_DOTSN</name>
<feature type="compositionally biased region" description="Basic and acidic residues" evidence="1">
    <location>
        <begin position="145"/>
        <end position="162"/>
    </location>
</feature>
<organism evidence="2 3">
    <name type="scientific">Dothistroma septosporum (strain NZE10 / CBS 128990)</name>
    <name type="common">Red band needle blight fungus</name>
    <name type="synonym">Mycosphaerella pini</name>
    <dbReference type="NCBI Taxonomy" id="675120"/>
    <lineage>
        <taxon>Eukaryota</taxon>
        <taxon>Fungi</taxon>
        <taxon>Dikarya</taxon>
        <taxon>Ascomycota</taxon>
        <taxon>Pezizomycotina</taxon>
        <taxon>Dothideomycetes</taxon>
        <taxon>Dothideomycetidae</taxon>
        <taxon>Mycosphaerellales</taxon>
        <taxon>Mycosphaerellaceae</taxon>
        <taxon>Dothistroma</taxon>
    </lineage>
</organism>
<dbReference type="OrthoDB" id="5407799at2759"/>
<proteinExistence type="predicted"/>
<dbReference type="PANTHER" id="PTHR46603">
    <property type="entry name" value="ABSCISSION/NOCUT CHECKPOINT REGULATOR"/>
    <property type="match status" value="1"/>
</dbReference>
<accession>N1PN10</accession>
<feature type="region of interest" description="Disordered" evidence="1">
    <location>
        <begin position="108"/>
        <end position="175"/>
    </location>
</feature>
<dbReference type="AlphaFoldDB" id="N1PN10"/>
<evidence type="ECO:0000313" key="2">
    <source>
        <dbReference type="EMBL" id="EME43770.1"/>
    </source>
</evidence>
<dbReference type="HOGENOM" id="CLU_037982_2_1_1"/>
<dbReference type="InterPro" id="IPR044553">
    <property type="entry name" value="Bbox1_ANCHR"/>
</dbReference>
<dbReference type="eggNOG" id="KOG1818">
    <property type="taxonomic scope" value="Eukaryota"/>
</dbReference>
<sequence length="344" mass="37872">MPGNDDDLLARLNALKPSSVTFDETSASIDVQTPQPKTIEDKLASRLKNLRAGGAPRRTSGSYGHLGAAGALTAQIKDELASERHPVREWQHQDGDEQTLEDLLADLGPDDQWKLDPEDPKNIKSQLKEAKEALPAGEANQAIYHRQDVEPEIPVPEHQDDHDKDEDQQDEEDADEYIQRVLAEVDLETKYDDLQDDAQNHARRYDPANVSTLTLPSMPSTLAEPVEATDKGPPSYEDSELEARFSKLGMNGLDLPSAPTVHPSSSKPKVTASMKPKSSLPTYTDEDIDSWCCICNEDAEVRCLGCDGDIYCQQCWKEGHGTGIGQEPGHRAVQYNRRPPGAAA</sequence>
<reference evidence="3" key="1">
    <citation type="journal article" date="2012" name="PLoS Genet.">
        <title>The genomes of the fungal plant pathogens Cladosporium fulvum and Dothistroma septosporum reveal adaptation to different hosts and lifestyles but also signatures of common ancestry.</title>
        <authorList>
            <person name="de Wit P.J.G.M."/>
            <person name="van der Burgt A."/>
            <person name="Oekmen B."/>
            <person name="Stergiopoulos I."/>
            <person name="Abd-Elsalam K.A."/>
            <person name="Aerts A.L."/>
            <person name="Bahkali A.H."/>
            <person name="Beenen H.G."/>
            <person name="Chettri P."/>
            <person name="Cox M.P."/>
            <person name="Datema E."/>
            <person name="de Vries R.P."/>
            <person name="Dhillon B."/>
            <person name="Ganley A.R."/>
            <person name="Griffiths S.A."/>
            <person name="Guo Y."/>
            <person name="Hamelin R.C."/>
            <person name="Henrissat B."/>
            <person name="Kabir M.S."/>
            <person name="Jashni M.K."/>
            <person name="Kema G."/>
            <person name="Klaubauf S."/>
            <person name="Lapidus A."/>
            <person name="Levasseur A."/>
            <person name="Lindquist E."/>
            <person name="Mehrabi R."/>
            <person name="Ohm R.A."/>
            <person name="Owen T.J."/>
            <person name="Salamov A."/>
            <person name="Schwelm A."/>
            <person name="Schijlen E."/>
            <person name="Sun H."/>
            <person name="van den Burg H.A."/>
            <person name="van Ham R.C.H.J."/>
            <person name="Zhang S."/>
            <person name="Goodwin S.B."/>
            <person name="Grigoriev I.V."/>
            <person name="Collemare J."/>
            <person name="Bradshaw R.E."/>
        </authorList>
    </citation>
    <scope>NUCLEOTIDE SEQUENCE [LARGE SCALE GENOMIC DNA]</scope>
    <source>
        <strain evidence="3">NZE10 / CBS 128990</strain>
    </source>
</reference>
<dbReference type="PANTHER" id="PTHR46603:SF1">
    <property type="entry name" value="ABSCISSION_NOCUT CHECKPOINT REGULATOR"/>
    <property type="match status" value="1"/>
</dbReference>
<dbReference type="Pfam" id="PF22586">
    <property type="entry name" value="ANCHR-like_BBOX"/>
    <property type="match status" value="1"/>
</dbReference>
<evidence type="ECO:0000256" key="1">
    <source>
        <dbReference type="SAM" id="MobiDB-lite"/>
    </source>
</evidence>
<feature type="compositionally biased region" description="Polar residues" evidence="1">
    <location>
        <begin position="209"/>
        <end position="220"/>
    </location>
</feature>
<gene>
    <name evidence="2" type="ORF">DOTSEDRAFT_62362</name>
</gene>
<feature type="compositionally biased region" description="Basic and acidic residues" evidence="1">
    <location>
        <begin position="111"/>
        <end position="132"/>
    </location>
</feature>
<reference evidence="2 3" key="2">
    <citation type="journal article" date="2012" name="PLoS Pathog.">
        <title>Diverse lifestyles and strategies of plant pathogenesis encoded in the genomes of eighteen Dothideomycetes fungi.</title>
        <authorList>
            <person name="Ohm R.A."/>
            <person name="Feau N."/>
            <person name="Henrissat B."/>
            <person name="Schoch C.L."/>
            <person name="Horwitz B.A."/>
            <person name="Barry K.W."/>
            <person name="Condon B.J."/>
            <person name="Copeland A.C."/>
            <person name="Dhillon B."/>
            <person name="Glaser F."/>
            <person name="Hesse C.N."/>
            <person name="Kosti I."/>
            <person name="LaButti K."/>
            <person name="Lindquist E.A."/>
            <person name="Lucas S."/>
            <person name="Salamov A.A."/>
            <person name="Bradshaw R.E."/>
            <person name="Ciuffetti L."/>
            <person name="Hamelin R.C."/>
            <person name="Kema G.H.J."/>
            <person name="Lawrence C."/>
            <person name="Scott J.A."/>
            <person name="Spatafora J.W."/>
            <person name="Turgeon B.G."/>
            <person name="de Wit P.J.G.M."/>
            <person name="Zhong S."/>
            <person name="Goodwin S.B."/>
            <person name="Grigoriev I.V."/>
        </authorList>
    </citation>
    <scope>NUCLEOTIDE SEQUENCE [LARGE SCALE GENOMIC DNA]</scope>
    <source>
        <strain evidence="3">NZE10 / CBS 128990</strain>
    </source>
</reference>
<dbReference type="CDD" id="cd19817">
    <property type="entry name" value="Bbox1_ANCHR-like"/>
    <property type="match status" value="1"/>
</dbReference>